<dbReference type="EMBL" id="RBLJ01000004">
    <property type="protein sequence ID" value="RKS57093.1"/>
    <property type="molecule type" value="Genomic_DNA"/>
</dbReference>
<dbReference type="Proteomes" id="UP000280955">
    <property type="component" value="Unassembled WGS sequence"/>
</dbReference>
<sequence>MQNIPIETCKDQELLNSLVASFKGTELSITEKALDELSNNTEIPEINAWNWTKRFPI</sequence>
<gene>
    <name evidence="1" type="ORF">BDD30_3733</name>
</gene>
<dbReference type="NCBIfam" id="NF038004">
    <property type="entry name" value="darobactin_RiPP"/>
    <property type="match status" value="1"/>
</dbReference>
<evidence type="ECO:0000313" key="1">
    <source>
        <dbReference type="EMBL" id="RKS57093.1"/>
    </source>
</evidence>
<accession>A0ABX9SLK5</accession>
<evidence type="ECO:0000313" key="2">
    <source>
        <dbReference type="Proteomes" id="UP000280955"/>
    </source>
</evidence>
<proteinExistence type="predicted"/>
<reference evidence="1 2" key="1">
    <citation type="submission" date="2018-10" db="EMBL/GenBank/DDBJ databases">
        <title>Genomic Encyclopedia of Archaeal and Bacterial Type Strains, Phase II (KMG-II): from individual species to whole genera.</title>
        <authorList>
            <person name="Goeker M."/>
        </authorList>
    </citation>
    <scope>NUCLEOTIDE SEQUENCE [LARGE SCALE GENOMIC DNA]</scope>
    <source>
        <strain evidence="1 2">DSM 15149</strain>
    </source>
</reference>
<comment type="caution">
    <text evidence="1">The sequence shown here is derived from an EMBL/GenBank/DDBJ whole genome shotgun (WGS) entry which is preliminary data.</text>
</comment>
<keyword evidence="2" id="KW-1185">Reference proteome</keyword>
<organism evidence="1 2">
    <name type="scientific">Photorhabdus asymbiotica</name>
    <dbReference type="NCBI Taxonomy" id="291112"/>
    <lineage>
        <taxon>Bacteria</taxon>
        <taxon>Pseudomonadati</taxon>
        <taxon>Pseudomonadota</taxon>
        <taxon>Gammaproteobacteria</taxon>
        <taxon>Enterobacterales</taxon>
        <taxon>Morganellaceae</taxon>
        <taxon>Photorhabdus</taxon>
    </lineage>
</organism>
<protein>
    <submittedName>
        <fullName evidence="1">Uncharacterized protein</fullName>
    </submittedName>
</protein>
<dbReference type="RefSeq" id="WP_154640495.1">
    <property type="nucleotide sequence ID" value="NC_012962.1"/>
</dbReference>
<name>A0ABX9SLK5_9GAMM</name>